<feature type="compositionally biased region" description="Polar residues" evidence="5">
    <location>
        <begin position="34"/>
        <end position="52"/>
    </location>
</feature>
<evidence type="ECO:0000313" key="8">
    <source>
        <dbReference type="Proteomes" id="UP000831921"/>
    </source>
</evidence>
<gene>
    <name evidence="7" type="ORF">M1K48_08190</name>
</gene>
<dbReference type="Gene3D" id="3.40.390.10">
    <property type="entry name" value="Collagenase (Catalytic Domain)"/>
    <property type="match status" value="1"/>
</dbReference>
<reference evidence="7 8" key="1">
    <citation type="submission" date="2022-05" db="EMBL/GenBank/DDBJ databases">
        <title>S8-45 Sphingomonas ultraviolaceadurans.</title>
        <authorList>
            <person name="Liu Y."/>
        </authorList>
    </citation>
    <scope>NUCLEOTIDE SEQUENCE [LARGE SCALE GENOMIC DNA]</scope>
    <source>
        <strain evidence="7 8">S8-45</strain>
    </source>
</reference>
<dbReference type="InterPro" id="IPR011049">
    <property type="entry name" value="Serralysin-like_metalloprot_C"/>
</dbReference>
<dbReference type="InterPro" id="IPR013858">
    <property type="entry name" value="Peptidase_M10B_C"/>
</dbReference>
<feature type="region of interest" description="Disordered" evidence="5">
    <location>
        <begin position="30"/>
        <end position="54"/>
    </location>
</feature>
<feature type="domain" description="Peptidase M10 serralysin C-terminal" evidence="6">
    <location>
        <begin position="552"/>
        <end position="772"/>
    </location>
</feature>
<keyword evidence="4" id="KW-0677">Repeat</keyword>
<evidence type="ECO:0000256" key="3">
    <source>
        <dbReference type="ARBA" id="ARBA00022525"/>
    </source>
</evidence>
<evidence type="ECO:0000256" key="1">
    <source>
        <dbReference type="ARBA" id="ARBA00001913"/>
    </source>
</evidence>
<evidence type="ECO:0000256" key="2">
    <source>
        <dbReference type="ARBA" id="ARBA00004613"/>
    </source>
</evidence>
<dbReference type="RefSeq" id="WP_249454249.1">
    <property type="nucleotide sequence ID" value="NZ_CP097253.1"/>
</dbReference>
<evidence type="ECO:0000313" key="7">
    <source>
        <dbReference type="EMBL" id="UUR06938.1"/>
    </source>
</evidence>
<dbReference type="SUPFAM" id="SSF51120">
    <property type="entry name" value="beta-Roll"/>
    <property type="match status" value="2"/>
</dbReference>
<evidence type="ECO:0000256" key="4">
    <source>
        <dbReference type="ARBA" id="ARBA00022737"/>
    </source>
</evidence>
<keyword evidence="3" id="KW-0964">Secreted</keyword>
<dbReference type="Pfam" id="PF08548">
    <property type="entry name" value="Peptidase_M10_C"/>
    <property type="match status" value="1"/>
</dbReference>
<organism evidence="7 8">
    <name type="scientific">Sphingomonas glaciei</name>
    <dbReference type="NCBI Taxonomy" id="2938948"/>
    <lineage>
        <taxon>Bacteria</taxon>
        <taxon>Pseudomonadati</taxon>
        <taxon>Pseudomonadota</taxon>
        <taxon>Alphaproteobacteria</taxon>
        <taxon>Sphingomonadales</taxon>
        <taxon>Sphingomonadaceae</taxon>
        <taxon>Sphingomonas</taxon>
    </lineage>
</organism>
<dbReference type="PRINTS" id="PR00313">
    <property type="entry name" value="CABNDNGRPT"/>
</dbReference>
<dbReference type="PROSITE" id="PS00330">
    <property type="entry name" value="HEMOLYSIN_CALCIUM"/>
    <property type="match status" value="1"/>
</dbReference>
<proteinExistence type="predicted"/>
<sequence length="879" mass="90873">MASPYVEFDENGQIVGGLYGKYVDLSHLEDGDGSPSSEVASHANGGTITGTLDNEDAGDRIQVDLVAGQTYSWAYRPAGSNGIRDPYLRLLAADGTTVLAEDDDGGLGASSQITYTATVSGTYYLNATSWYQADPTAPDYQDNGSYSIAQWSPQAGHDAGSTIATSGRSITVGTNYEYLEQANDVDFYSIQLNANTLYSFTYNGGLFAGDARGPGESVGVLALYNAAGATQVGLSVNSSGETTISFFVAQAGTYYLRAEPLTNFANDPGPEATGGYTIDVVAKSLAELNPLDAIDWKSSDIIDTTVINGVRTAKVYFAAAGETFGERTGANPITSYGWNDTEKAAVMDALKEFTKILGITYEITTVSAEAEFRLITTAGAGVTYGAYMYPQDPAYGTQEGVSAYNVNSGGWDKAGVSTQDLPGNQVSLTKGGYSYAVILHEMGHGHGLAHPHDRGGGSEILAGVSSATGTLGVFDLNQGVYTVMSYNDAWQKHPDGPSPFTISGISNGWSGTLSAFDIAMLQKKYNVRPDYATGDTTYTLDDTQGVGTYYETIYDTGGIDTIAYTGAKNATIDLLAATLDYSPTGGGVLSFVRTIKGGFTIANGVVIENATGGSGNDMLLGNAVGNVLTGNAGNDTLLGRAGNDLLVGGAGDDVLDGEEGVDTAVFSGATQGIIANLLAGTATGEGNDTLRNIENVIGSGFADRIIGDANANRIAGGNGLDVVTLGGGNDSFVAEVGTTKVALKTGTMSVDIITDFDALGDDVIDLGGLSTFFSFKGTAANKNAGDITYKTYTSVNGAENALGFDIDGNPGASDIAGPVTVVYGNTNGGPADFAIILLNTAKVDADDFDFGSQYSSRVDSAGADVQLLGSSWLATTYLA</sequence>
<evidence type="ECO:0000256" key="5">
    <source>
        <dbReference type="SAM" id="MobiDB-lite"/>
    </source>
</evidence>
<protein>
    <submittedName>
        <fullName evidence="7">M10 family metallopeptidase C-terminal domain-containing protein</fullName>
    </submittedName>
</protein>
<dbReference type="InterPro" id="IPR018511">
    <property type="entry name" value="Hemolysin-typ_Ca-bd_CS"/>
</dbReference>
<comment type="cofactor">
    <cofactor evidence="1">
        <name>Ca(2+)</name>
        <dbReference type="ChEBI" id="CHEBI:29108"/>
    </cofactor>
</comment>
<name>A0ABY5MS25_9SPHN</name>
<dbReference type="InterPro" id="IPR024079">
    <property type="entry name" value="MetalloPept_cat_dom_sf"/>
</dbReference>
<dbReference type="EMBL" id="CP097253">
    <property type="protein sequence ID" value="UUR06938.1"/>
    <property type="molecule type" value="Genomic_DNA"/>
</dbReference>
<dbReference type="InterPro" id="IPR001343">
    <property type="entry name" value="Hemolysn_Ca-bd"/>
</dbReference>
<dbReference type="Pfam" id="PF00353">
    <property type="entry name" value="HemolysinCabind"/>
    <property type="match status" value="2"/>
</dbReference>
<accession>A0ABY5MS25</accession>
<dbReference type="Gene3D" id="2.150.10.10">
    <property type="entry name" value="Serralysin-like metalloprotease, C-terminal"/>
    <property type="match status" value="2"/>
</dbReference>
<evidence type="ECO:0000259" key="6">
    <source>
        <dbReference type="Pfam" id="PF08548"/>
    </source>
</evidence>
<dbReference type="Proteomes" id="UP000831921">
    <property type="component" value="Chromosome"/>
</dbReference>
<comment type="subcellular location">
    <subcellularLocation>
        <location evidence="2">Secreted</location>
    </subcellularLocation>
</comment>
<keyword evidence="8" id="KW-1185">Reference proteome</keyword>
<dbReference type="Gene3D" id="2.60.120.380">
    <property type="match status" value="2"/>
</dbReference>
<dbReference type="SUPFAM" id="SSF55486">
    <property type="entry name" value="Metalloproteases ('zincins'), catalytic domain"/>
    <property type="match status" value="1"/>
</dbReference>